<name>A0A7G5BWI2_9BACL</name>
<evidence type="ECO:0000313" key="2">
    <source>
        <dbReference type="Proteomes" id="UP000515679"/>
    </source>
</evidence>
<dbReference type="AlphaFoldDB" id="A0A7G5BWI2"/>
<evidence type="ECO:0000313" key="1">
    <source>
        <dbReference type="EMBL" id="QMV41316.1"/>
    </source>
</evidence>
<dbReference type="Pfam" id="PF10903">
    <property type="entry name" value="DUF2691"/>
    <property type="match status" value="1"/>
</dbReference>
<gene>
    <name evidence="1" type="ORF">FPL14_09010</name>
</gene>
<dbReference type="Proteomes" id="UP000515679">
    <property type="component" value="Chromosome"/>
</dbReference>
<protein>
    <submittedName>
        <fullName evidence="1">DUF2691 family protein</fullName>
    </submittedName>
</protein>
<dbReference type="KEGG" id="cchl:FPL14_09010"/>
<reference evidence="1 2" key="1">
    <citation type="submission" date="2019-07" db="EMBL/GenBank/DDBJ databases">
        <authorList>
            <person name="Kim J.K."/>
            <person name="Cheong H.-M."/>
            <person name="Choi Y."/>
            <person name="Hwang K.J."/>
            <person name="Lee S."/>
            <person name="Choi C."/>
        </authorList>
    </citation>
    <scope>NUCLEOTIDE SEQUENCE [LARGE SCALE GENOMIC DNA]</scope>
    <source>
        <strain evidence="1 2">KS 22</strain>
    </source>
</reference>
<dbReference type="EMBL" id="CP041969">
    <property type="protein sequence ID" value="QMV41316.1"/>
    <property type="molecule type" value="Genomic_DNA"/>
</dbReference>
<keyword evidence="2" id="KW-1185">Reference proteome</keyword>
<dbReference type="RefSeq" id="WP_182302674.1">
    <property type="nucleotide sequence ID" value="NZ_CP041969.1"/>
</dbReference>
<organism evidence="1 2">
    <name type="scientific">Cohnella cholangitidis</name>
    <dbReference type="NCBI Taxonomy" id="2598458"/>
    <lineage>
        <taxon>Bacteria</taxon>
        <taxon>Bacillati</taxon>
        <taxon>Bacillota</taxon>
        <taxon>Bacilli</taxon>
        <taxon>Bacillales</taxon>
        <taxon>Paenibacillaceae</taxon>
        <taxon>Cohnella</taxon>
    </lineage>
</organism>
<accession>A0A7G5BWI2</accession>
<proteinExistence type="predicted"/>
<sequence length="155" mass="17949">MKRGIQLEIPNEWGSHLGEVLEPFKISHFDWYIGGEETYQDIEGGKVEPLFHGEIYGMKGQDLSDILKSNLYYIIFANLKAYPQGVSIKDVLTYEEFLNSQCHLVVLVVDSSYVTIYCKDIVMLNHLYQNAIEKGFENVEYVTNENDTRTRLSVW</sequence>
<dbReference type="InterPro" id="IPR020216">
    <property type="entry name" value="Uncharacterised_YncE"/>
</dbReference>